<dbReference type="PANTHER" id="PTHR33154">
    <property type="entry name" value="TRANSCRIPTIONAL REGULATOR, ARSR FAMILY"/>
    <property type="match status" value="1"/>
</dbReference>
<dbReference type="InterPro" id="IPR011991">
    <property type="entry name" value="ArsR-like_HTH"/>
</dbReference>
<evidence type="ECO:0000313" key="5">
    <source>
        <dbReference type="EMBL" id="REF95783.1"/>
    </source>
</evidence>
<dbReference type="EMBL" id="QUMQ01000001">
    <property type="protein sequence ID" value="REF95783.1"/>
    <property type="molecule type" value="Genomic_DNA"/>
</dbReference>
<dbReference type="PANTHER" id="PTHR33154:SF15">
    <property type="entry name" value="REGULATORY PROTEIN ARSR"/>
    <property type="match status" value="1"/>
</dbReference>
<evidence type="ECO:0000256" key="1">
    <source>
        <dbReference type="ARBA" id="ARBA00023015"/>
    </source>
</evidence>
<dbReference type="Proteomes" id="UP000256913">
    <property type="component" value="Unassembled WGS sequence"/>
</dbReference>
<dbReference type="InterPro" id="IPR051081">
    <property type="entry name" value="HTH_MetalResp_TranReg"/>
</dbReference>
<accession>A0A3D9ZIR6</accession>
<evidence type="ECO:0000259" key="4">
    <source>
        <dbReference type="SMART" id="SM00418"/>
    </source>
</evidence>
<dbReference type="RefSeq" id="WP_116067402.1">
    <property type="nucleotide sequence ID" value="NZ_BONB01000048.1"/>
</dbReference>
<organism evidence="5 6">
    <name type="scientific">Asanoa ferruginea</name>
    <dbReference type="NCBI Taxonomy" id="53367"/>
    <lineage>
        <taxon>Bacteria</taxon>
        <taxon>Bacillati</taxon>
        <taxon>Actinomycetota</taxon>
        <taxon>Actinomycetes</taxon>
        <taxon>Micromonosporales</taxon>
        <taxon>Micromonosporaceae</taxon>
        <taxon>Asanoa</taxon>
    </lineage>
</organism>
<dbReference type="Pfam" id="PF12840">
    <property type="entry name" value="HTH_20"/>
    <property type="match status" value="1"/>
</dbReference>
<dbReference type="AlphaFoldDB" id="A0A3D9ZIR6"/>
<keyword evidence="6" id="KW-1185">Reference proteome</keyword>
<dbReference type="InterPro" id="IPR001845">
    <property type="entry name" value="HTH_ArsR_DNA-bd_dom"/>
</dbReference>
<dbReference type="SMART" id="SM00418">
    <property type="entry name" value="HTH_ARSR"/>
    <property type="match status" value="1"/>
</dbReference>
<dbReference type="Gene3D" id="6.10.140.2180">
    <property type="match status" value="1"/>
</dbReference>
<keyword evidence="3" id="KW-0804">Transcription</keyword>
<comment type="caution">
    <text evidence="5">The sequence shown here is derived from an EMBL/GenBank/DDBJ whole genome shotgun (WGS) entry which is preliminary data.</text>
</comment>
<reference evidence="5 6" key="1">
    <citation type="submission" date="2018-08" db="EMBL/GenBank/DDBJ databases">
        <title>Sequencing the genomes of 1000 actinobacteria strains.</title>
        <authorList>
            <person name="Klenk H.-P."/>
        </authorList>
    </citation>
    <scope>NUCLEOTIDE SEQUENCE [LARGE SCALE GENOMIC DNA]</scope>
    <source>
        <strain evidence="5 6">DSM 44099</strain>
    </source>
</reference>
<evidence type="ECO:0000313" key="6">
    <source>
        <dbReference type="Proteomes" id="UP000256913"/>
    </source>
</evidence>
<dbReference type="SUPFAM" id="SSF46785">
    <property type="entry name" value="Winged helix' DNA-binding domain"/>
    <property type="match status" value="1"/>
</dbReference>
<keyword evidence="1" id="KW-0805">Transcription regulation</keyword>
<dbReference type="Gene3D" id="1.10.10.10">
    <property type="entry name" value="Winged helix-like DNA-binding domain superfamily/Winged helix DNA-binding domain"/>
    <property type="match status" value="1"/>
</dbReference>
<dbReference type="CDD" id="cd00090">
    <property type="entry name" value="HTH_ARSR"/>
    <property type="match status" value="1"/>
</dbReference>
<proteinExistence type="predicted"/>
<sequence>MAEVGQEPRRITDPKMMRALAHPARLAILEHLNTTGEATTATEFAEIVGLSPSATSYHLRELAKAGMIQEAPSRGDGRERVWQSPAASWGLDMEADADPETRAAEEALLATYLDRDQARLRAYLARAREEPPEWNDAAGLTTSTIYVTPDELKAFFEAVRAQIEPLMQRNRKDAPPEGARTVRVHFAAFPDD</sequence>
<feature type="domain" description="HTH arsR-type" evidence="4">
    <location>
        <begin position="15"/>
        <end position="99"/>
    </location>
</feature>
<name>A0A3D9ZIR6_9ACTN</name>
<dbReference type="GO" id="GO:0003700">
    <property type="term" value="F:DNA-binding transcription factor activity"/>
    <property type="evidence" value="ECO:0007669"/>
    <property type="project" value="InterPro"/>
</dbReference>
<dbReference type="InterPro" id="IPR036390">
    <property type="entry name" value="WH_DNA-bd_sf"/>
</dbReference>
<gene>
    <name evidence="5" type="ORF">DFJ67_1745</name>
</gene>
<protein>
    <submittedName>
        <fullName evidence="5">Helix-turn-helix protein</fullName>
    </submittedName>
</protein>
<evidence type="ECO:0000256" key="3">
    <source>
        <dbReference type="ARBA" id="ARBA00023163"/>
    </source>
</evidence>
<dbReference type="InterPro" id="IPR036388">
    <property type="entry name" value="WH-like_DNA-bd_sf"/>
</dbReference>
<keyword evidence="2" id="KW-0238">DNA-binding</keyword>
<dbReference type="OrthoDB" id="7945987at2"/>
<evidence type="ECO:0000256" key="2">
    <source>
        <dbReference type="ARBA" id="ARBA00023125"/>
    </source>
</evidence>
<dbReference type="GO" id="GO:0003677">
    <property type="term" value="F:DNA binding"/>
    <property type="evidence" value="ECO:0007669"/>
    <property type="project" value="UniProtKB-KW"/>
</dbReference>